<evidence type="ECO:0000313" key="3">
    <source>
        <dbReference type="Proteomes" id="UP000612456"/>
    </source>
</evidence>
<name>A0A916ZEU1_9BACL</name>
<dbReference type="InterPro" id="IPR036514">
    <property type="entry name" value="SGNH_hydro_sf"/>
</dbReference>
<reference evidence="2" key="2">
    <citation type="submission" date="2020-09" db="EMBL/GenBank/DDBJ databases">
        <authorList>
            <person name="Sun Q."/>
            <person name="Zhou Y."/>
        </authorList>
    </citation>
    <scope>NUCLEOTIDE SEQUENCE</scope>
    <source>
        <strain evidence="2">CGMCC 1.15178</strain>
    </source>
</reference>
<dbReference type="InterPro" id="IPR051532">
    <property type="entry name" value="Ester_Hydrolysis_Enzymes"/>
</dbReference>
<proteinExistence type="predicted"/>
<dbReference type="Gene3D" id="3.40.50.1110">
    <property type="entry name" value="SGNH hydrolase"/>
    <property type="match status" value="1"/>
</dbReference>
<dbReference type="Pfam" id="PF13472">
    <property type="entry name" value="Lipase_GDSL_2"/>
    <property type="match status" value="1"/>
</dbReference>
<reference evidence="2" key="1">
    <citation type="journal article" date="2014" name="Int. J. Syst. Evol. Microbiol.">
        <title>Complete genome sequence of Corynebacterium casei LMG S-19264T (=DSM 44701T), isolated from a smear-ripened cheese.</title>
        <authorList>
            <consortium name="US DOE Joint Genome Institute (JGI-PGF)"/>
            <person name="Walter F."/>
            <person name="Albersmeier A."/>
            <person name="Kalinowski J."/>
            <person name="Ruckert C."/>
        </authorList>
    </citation>
    <scope>NUCLEOTIDE SEQUENCE</scope>
    <source>
        <strain evidence="2">CGMCC 1.15178</strain>
    </source>
</reference>
<comment type="caution">
    <text evidence="2">The sequence shown here is derived from an EMBL/GenBank/DDBJ whole genome shotgun (WGS) entry which is preliminary data.</text>
</comment>
<keyword evidence="3" id="KW-1185">Reference proteome</keyword>
<protein>
    <recommendedName>
        <fullName evidence="1">SGNH hydrolase-type esterase domain-containing protein</fullName>
    </recommendedName>
</protein>
<evidence type="ECO:0000313" key="2">
    <source>
        <dbReference type="EMBL" id="GGD93142.1"/>
    </source>
</evidence>
<dbReference type="AlphaFoldDB" id="A0A916ZEU1"/>
<dbReference type="PANTHER" id="PTHR30383:SF5">
    <property type="entry name" value="SGNH HYDROLASE-TYPE ESTERASE DOMAIN-CONTAINING PROTEIN"/>
    <property type="match status" value="1"/>
</dbReference>
<dbReference type="InterPro" id="IPR013830">
    <property type="entry name" value="SGNH_hydro"/>
</dbReference>
<dbReference type="EMBL" id="BMHP01000006">
    <property type="protein sequence ID" value="GGD93142.1"/>
    <property type="molecule type" value="Genomic_DNA"/>
</dbReference>
<gene>
    <name evidence="2" type="ORF">GCM10010911_59670</name>
</gene>
<organism evidence="2 3">
    <name type="scientific">Paenibacillus nasutitermitis</name>
    <dbReference type="NCBI Taxonomy" id="1652958"/>
    <lineage>
        <taxon>Bacteria</taxon>
        <taxon>Bacillati</taxon>
        <taxon>Bacillota</taxon>
        <taxon>Bacilli</taxon>
        <taxon>Bacillales</taxon>
        <taxon>Paenibacillaceae</taxon>
        <taxon>Paenibacillus</taxon>
    </lineage>
</organism>
<evidence type="ECO:0000259" key="1">
    <source>
        <dbReference type="Pfam" id="PF13472"/>
    </source>
</evidence>
<dbReference type="GO" id="GO:0004622">
    <property type="term" value="F:phosphatidylcholine lysophospholipase activity"/>
    <property type="evidence" value="ECO:0007669"/>
    <property type="project" value="TreeGrafter"/>
</dbReference>
<dbReference type="RefSeq" id="WP_188997853.1">
    <property type="nucleotide sequence ID" value="NZ_BMHP01000006.1"/>
</dbReference>
<feature type="domain" description="SGNH hydrolase-type esterase" evidence="1">
    <location>
        <begin position="141"/>
        <end position="323"/>
    </location>
</feature>
<dbReference type="PANTHER" id="PTHR30383">
    <property type="entry name" value="THIOESTERASE 1/PROTEASE 1/LYSOPHOSPHOLIPASE L1"/>
    <property type="match status" value="1"/>
</dbReference>
<sequence length="334" mass="37072">MGSTVRRQQAESFVLQGEEPLVLRYKPVSGGLFAVRSQADPSHEDNMSYAEGTDYTVDVEEGLLRRTADSRIPDWSRHPLCGIRNFDHNLFPDYSNKAYTFYAEYDYEAEDESIGGQRDAAKLLPRVISKLKNGEPVTFAVLGDSISTGGEASTDELAFFGRFARYLTEKFGDGRSRIEIVNKAIGGEDSTGGAGRVEQDIVPCRPDLVTIGYGMNDQNLYDHGPGVPPQEYKKNIRTIIETLRSQCDCDIVLVASCTPNPYWQHTSGRMGEYVAVLHELGRECGIPVADAYAVWVQELAAGKTPESLLLNNINHPNDYGHELYMHGFLAMMEG</sequence>
<dbReference type="Proteomes" id="UP000612456">
    <property type="component" value="Unassembled WGS sequence"/>
</dbReference>
<accession>A0A916ZEU1</accession>
<dbReference type="SUPFAM" id="SSF52266">
    <property type="entry name" value="SGNH hydrolase"/>
    <property type="match status" value="1"/>
</dbReference>